<reference evidence="1 2" key="2">
    <citation type="journal article" date="2011" name="Stand. Genomic Sci.">
        <title>Complete genome sequence of Paludibacter propionicigenes type strain (WB4).</title>
        <authorList>
            <person name="Gronow S."/>
            <person name="Munk C."/>
            <person name="Lapidus A."/>
            <person name="Nolan M."/>
            <person name="Lucas S."/>
            <person name="Hammon N."/>
            <person name="Deshpande S."/>
            <person name="Cheng J.F."/>
            <person name="Tapia R."/>
            <person name="Han C."/>
            <person name="Goodwin L."/>
            <person name="Pitluck S."/>
            <person name="Liolios K."/>
            <person name="Ivanova N."/>
            <person name="Mavromatis K."/>
            <person name="Mikhailova N."/>
            <person name="Pati A."/>
            <person name="Chen A."/>
            <person name="Palaniappan K."/>
            <person name="Land M."/>
            <person name="Hauser L."/>
            <person name="Chang Y.J."/>
            <person name="Jeffries C.D."/>
            <person name="Brambilla E."/>
            <person name="Rohde M."/>
            <person name="Goker M."/>
            <person name="Detter J.C."/>
            <person name="Woyke T."/>
            <person name="Bristow J."/>
            <person name="Eisen J.A."/>
            <person name="Markowitz V."/>
            <person name="Hugenholtz P."/>
            <person name="Kyrpides N.C."/>
            <person name="Klenk H.P."/>
        </authorList>
    </citation>
    <scope>NUCLEOTIDE SEQUENCE [LARGE SCALE GENOMIC DNA]</scope>
    <source>
        <strain evidence="2">DSM 17365 / JCM 13257 / WB4</strain>
    </source>
</reference>
<dbReference type="HOGENOM" id="CLU_952623_0_0_10"/>
<dbReference type="OrthoDB" id="384098at2"/>
<proteinExistence type="predicted"/>
<dbReference type="eggNOG" id="ENOG5032TGW">
    <property type="taxonomic scope" value="Bacteria"/>
</dbReference>
<dbReference type="GO" id="GO:0004612">
    <property type="term" value="F:phosphoenolpyruvate carboxykinase (ATP) activity"/>
    <property type="evidence" value="ECO:0007669"/>
    <property type="project" value="InterPro"/>
</dbReference>
<dbReference type="SUPFAM" id="SSF53795">
    <property type="entry name" value="PEP carboxykinase-like"/>
    <property type="match status" value="1"/>
</dbReference>
<keyword evidence="2" id="KW-1185">Reference proteome</keyword>
<dbReference type="RefSeq" id="WP_013444634.1">
    <property type="nucleotide sequence ID" value="NC_014734.1"/>
</dbReference>
<dbReference type="Pfam" id="PF01293">
    <property type="entry name" value="PEPCK_ATP"/>
    <property type="match status" value="1"/>
</dbReference>
<dbReference type="EMBL" id="CP002345">
    <property type="protein sequence ID" value="ADQ79265.1"/>
    <property type="molecule type" value="Genomic_DNA"/>
</dbReference>
<dbReference type="Gene3D" id="3.40.50.300">
    <property type="entry name" value="P-loop containing nucleotide triphosphate hydrolases"/>
    <property type="match status" value="1"/>
</dbReference>
<evidence type="ECO:0000313" key="2">
    <source>
        <dbReference type="Proteomes" id="UP000008718"/>
    </source>
</evidence>
<gene>
    <name evidence="1" type="ordered locus">Palpr_1117</name>
</gene>
<dbReference type="GO" id="GO:0006094">
    <property type="term" value="P:gluconeogenesis"/>
    <property type="evidence" value="ECO:0007669"/>
    <property type="project" value="InterPro"/>
</dbReference>
<dbReference type="GO" id="GO:0005524">
    <property type="term" value="F:ATP binding"/>
    <property type="evidence" value="ECO:0007669"/>
    <property type="project" value="InterPro"/>
</dbReference>
<name>E4T3H1_PALPW</name>
<dbReference type="InterPro" id="IPR001272">
    <property type="entry name" value="PEP_carboxykinase_ATP"/>
</dbReference>
<accession>E4T3H1</accession>
<protein>
    <recommendedName>
        <fullName evidence="3">HPr kinase</fullName>
    </recommendedName>
</protein>
<sequence length="292" mass="33169">MPTTIQIAIADFLIKLHAEHRIVLEEGYLPFVQTTENNTVDLTIECFQHIPVLPLSDYELIFEAENNDQKFYSIYLSTLGFVFVIYNQQNKNEVQQLAVLNEDLSNWKIYSTPLDNGDIIPLKYPMGPIIMHYITVKSEAVMIHASCVVEKQKGRIFTGFSGAGKSTMSKIWADAGNTIVNDDRLIIRKLNENYYVYNTPMYYIDIPKKTILDSIFLIRHSPENNLKKLSGASAVSKVLAFCIQNNFDPNFIQNKLNFLSELSAHVPVYELGFVPNSSVVNFVLENETAGIK</sequence>
<dbReference type="Proteomes" id="UP000008718">
    <property type="component" value="Chromosome"/>
</dbReference>
<dbReference type="KEGG" id="ppn:Palpr_1117"/>
<evidence type="ECO:0008006" key="3">
    <source>
        <dbReference type="Google" id="ProtNLM"/>
    </source>
</evidence>
<dbReference type="AlphaFoldDB" id="E4T3H1"/>
<evidence type="ECO:0000313" key="1">
    <source>
        <dbReference type="EMBL" id="ADQ79265.1"/>
    </source>
</evidence>
<organism evidence="1 2">
    <name type="scientific">Paludibacter propionicigenes (strain DSM 17365 / JCM 13257 / WB4)</name>
    <dbReference type="NCBI Taxonomy" id="694427"/>
    <lineage>
        <taxon>Bacteria</taxon>
        <taxon>Pseudomonadati</taxon>
        <taxon>Bacteroidota</taxon>
        <taxon>Bacteroidia</taxon>
        <taxon>Bacteroidales</taxon>
        <taxon>Paludibacteraceae</taxon>
        <taxon>Paludibacter</taxon>
    </lineage>
</organism>
<dbReference type="InterPro" id="IPR027417">
    <property type="entry name" value="P-loop_NTPase"/>
</dbReference>
<dbReference type="STRING" id="694427.Palpr_1117"/>
<reference key="1">
    <citation type="submission" date="2010-11" db="EMBL/GenBank/DDBJ databases">
        <title>The complete genome of Paludibacter propionicigenes DSM 17365.</title>
        <authorList>
            <consortium name="US DOE Joint Genome Institute (JGI-PGF)"/>
            <person name="Lucas S."/>
            <person name="Copeland A."/>
            <person name="Lapidus A."/>
            <person name="Bruce D."/>
            <person name="Goodwin L."/>
            <person name="Pitluck S."/>
            <person name="Kyrpides N."/>
            <person name="Mavromatis K."/>
            <person name="Ivanova N."/>
            <person name="Munk A.C."/>
            <person name="Brettin T."/>
            <person name="Detter J.C."/>
            <person name="Han C."/>
            <person name="Tapia R."/>
            <person name="Land M."/>
            <person name="Hauser L."/>
            <person name="Markowitz V."/>
            <person name="Cheng J.-F."/>
            <person name="Hugenholtz P."/>
            <person name="Woyke T."/>
            <person name="Wu D."/>
            <person name="Gronow S."/>
            <person name="Wellnitz S."/>
            <person name="Brambilla E."/>
            <person name="Klenk H.-P."/>
            <person name="Eisen J.A."/>
        </authorList>
    </citation>
    <scope>NUCLEOTIDE SEQUENCE</scope>
    <source>
        <strain>WB4</strain>
    </source>
</reference>